<name>A0A443Q8H9_9ACAR</name>
<dbReference type="InterPro" id="IPR016197">
    <property type="entry name" value="Chromo-like_dom_sf"/>
</dbReference>
<dbReference type="InterPro" id="IPR000953">
    <property type="entry name" value="Chromo/chromo_shadow_dom"/>
</dbReference>
<evidence type="ECO:0000313" key="2">
    <source>
        <dbReference type="EMBL" id="RWR98434.1"/>
    </source>
</evidence>
<keyword evidence="4" id="KW-1185">Reference proteome</keyword>
<feature type="domain" description="Chromo" evidence="1">
    <location>
        <begin position="65"/>
        <end position="101"/>
    </location>
</feature>
<dbReference type="Gene3D" id="2.40.50.40">
    <property type="match status" value="1"/>
</dbReference>
<proteinExistence type="predicted"/>
<feature type="non-terminal residue" evidence="3">
    <location>
        <position position="1"/>
    </location>
</feature>
<sequence length="101" mass="12186">VRISKYKTPFENGYKQNYTTELYKIVKVNQTKLITYELEDYNGDKNEGIFFDSELVIYNKQDQEYEIEKVIKTKTVNGKKKYFVKWKGYPESMNCWVDKIN</sequence>
<evidence type="ECO:0000313" key="3">
    <source>
        <dbReference type="EMBL" id="RWR99287.1"/>
    </source>
</evidence>
<protein>
    <recommendedName>
        <fullName evidence="1">Chromo domain-containing protein</fullName>
    </recommendedName>
</protein>
<dbReference type="Proteomes" id="UP000285301">
    <property type="component" value="Unassembled WGS sequence"/>
</dbReference>
<dbReference type="PANTHER" id="PTHR46585:SF1">
    <property type="entry name" value="CHROMO DOMAIN-CONTAINING PROTEIN"/>
    <property type="match status" value="1"/>
</dbReference>
<dbReference type="PANTHER" id="PTHR46585">
    <property type="entry name" value="INTEGRASE CORE DOMAIN CONTAINING PROTEIN"/>
    <property type="match status" value="1"/>
</dbReference>
<accession>A0A443Q8H9</accession>
<dbReference type="PROSITE" id="PS50013">
    <property type="entry name" value="CHROMO_2"/>
    <property type="match status" value="1"/>
</dbReference>
<dbReference type="GO" id="GO:0005694">
    <property type="term" value="C:chromosome"/>
    <property type="evidence" value="ECO:0007669"/>
    <property type="project" value="UniProtKB-ARBA"/>
</dbReference>
<organism evidence="3 4">
    <name type="scientific">Dinothrombium tinctorium</name>
    <dbReference type="NCBI Taxonomy" id="1965070"/>
    <lineage>
        <taxon>Eukaryota</taxon>
        <taxon>Metazoa</taxon>
        <taxon>Ecdysozoa</taxon>
        <taxon>Arthropoda</taxon>
        <taxon>Chelicerata</taxon>
        <taxon>Arachnida</taxon>
        <taxon>Acari</taxon>
        <taxon>Acariformes</taxon>
        <taxon>Trombidiformes</taxon>
        <taxon>Prostigmata</taxon>
        <taxon>Anystina</taxon>
        <taxon>Parasitengona</taxon>
        <taxon>Trombidioidea</taxon>
        <taxon>Trombidiidae</taxon>
        <taxon>Dinothrombium</taxon>
    </lineage>
</organism>
<dbReference type="InterPro" id="IPR023780">
    <property type="entry name" value="Chromo_domain"/>
</dbReference>
<reference evidence="3 4" key="1">
    <citation type="journal article" date="2018" name="Gigascience">
        <title>Genomes of trombidid mites reveal novel predicted allergens and laterally-transferred genes associated with secondary metabolism.</title>
        <authorList>
            <person name="Dong X."/>
            <person name="Chaisiri K."/>
            <person name="Xia D."/>
            <person name="Armstrong S.D."/>
            <person name="Fang Y."/>
            <person name="Donnelly M.J."/>
            <person name="Kadowaki T."/>
            <person name="McGarry J.W."/>
            <person name="Darby A.C."/>
            <person name="Makepeace B.L."/>
        </authorList>
    </citation>
    <scope>NUCLEOTIDE SEQUENCE [LARGE SCALE GENOMIC DNA]</scope>
    <source>
        <strain evidence="3">UoL-WK</strain>
    </source>
</reference>
<reference evidence="3" key="2">
    <citation type="submission" date="2018-11" db="EMBL/GenBank/DDBJ databases">
        <title>Trombidioid mite genomics.</title>
        <authorList>
            <person name="Dong X."/>
        </authorList>
    </citation>
    <scope>NUCLEOTIDE SEQUENCE</scope>
    <source>
        <strain evidence="3">UoL-WK</strain>
    </source>
</reference>
<dbReference type="AlphaFoldDB" id="A0A443Q8H9"/>
<dbReference type="SUPFAM" id="SSF54160">
    <property type="entry name" value="Chromo domain-like"/>
    <property type="match status" value="1"/>
</dbReference>
<evidence type="ECO:0000313" key="4">
    <source>
        <dbReference type="Proteomes" id="UP000285301"/>
    </source>
</evidence>
<gene>
    <name evidence="2" type="ORF">B4U79_00522</name>
    <name evidence="3" type="ORF">B4U79_00742</name>
</gene>
<dbReference type="EMBL" id="NCKU01022021">
    <property type="protein sequence ID" value="RWR98434.1"/>
    <property type="molecule type" value="Genomic_DNA"/>
</dbReference>
<evidence type="ECO:0000259" key="1">
    <source>
        <dbReference type="PROSITE" id="PS50013"/>
    </source>
</evidence>
<dbReference type="EMBL" id="NCKU01015858">
    <property type="protein sequence ID" value="RWR99287.1"/>
    <property type="molecule type" value="Genomic_DNA"/>
</dbReference>
<comment type="caution">
    <text evidence="3">The sequence shown here is derived from an EMBL/GenBank/DDBJ whole genome shotgun (WGS) entry which is preliminary data.</text>
</comment>
<dbReference type="OrthoDB" id="6430740at2759"/>
<dbReference type="STRING" id="1965070.A0A443Q8H9"/>
<dbReference type="CDD" id="cd00024">
    <property type="entry name" value="CD_CSD"/>
    <property type="match status" value="1"/>
</dbReference>
<dbReference type="Pfam" id="PF00385">
    <property type="entry name" value="Chromo"/>
    <property type="match status" value="1"/>
</dbReference>